<evidence type="ECO:0000256" key="1">
    <source>
        <dbReference type="SAM" id="Phobius"/>
    </source>
</evidence>
<proteinExistence type="predicted"/>
<dbReference type="Gene3D" id="3.40.50.300">
    <property type="entry name" value="P-loop containing nucleotide triphosphate hydrolases"/>
    <property type="match status" value="1"/>
</dbReference>
<dbReference type="SUPFAM" id="SSF52540">
    <property type="entry name" value="P-loop containing nucleoside triphosphate hydrolases"/>
    <property type="match status" value="1"/>
</dbReference>
<dbReference type="InterPro" id="IPR053156">
    <property type="entry name" value="T6SS_TssM-like"/>
</dbReference>
<feature type="domain" description="Type VI secretion system component TssM1 N-terminal" evidence="2">
    <location>
        <begin position="186"/>
        <end position="437"/>
    </location>
</feature>
<dbReference type="PANTHER" id="PTHR36153">
    <property type="entry name" value="INNER MEMBRANE PROTEIN-RELATED"/>
    <property type="match status" value="1"/>
</dbReference>
<dbReference type="EMBL" id="OJIN01000217">
    <property type="protein sequence ID" value="SPD75706.1"/>
    <property type="molecule type" value="Genomic_DNA"/>
</dbReference>
<keyword evidence="1" id="KW-0472">Membrane</keyword>
<dbReference type="PANTHER" id="PTHR36153:SF1">
    <property type="entry name" value="TYPE VI SECRETION SYSTEM COMPONENT TSSM1"/>
    <property type="match status" value="1"/>
</dbReference>
<feature type="transmembrane region" description="Helical" evidence="1">
    <location>
        <begin position="12"/>
        <end position="31"/>
    </location>
</feature>
<accession>A0A445N1X7</accession>
<evidence type="ECO:0000259" key="2">
    <source>
        <dbReference type="Pfam" id="PF14331"/>
    </source>
</evidence>
<reference evidence="3" key="1">
    <citation type="submission" date="2018-01" db="EMBL/GenBank/DDBJ databases">
        <authorList>
            <person name="Regsiter A."/>
            <person name="William W."/>
        </authorList>
    </citation>
    <scope>NUCLEOTIDE SEQUENCE</scope>
    <source>
        <strain evidence="3">TRIP AH-1</strain>
    </source>
</reference>
<sequence>MSPVFSKIAKVALIFSAILLALILAFGVVMILGWPWWVGFFILTGLVGVWLAVVFLKKILIRRNEEHFVHQVIEQDNSYLQGLADKEKETSEDLQARWKEAIAALKSSHLKKKGNPLYVLPWYMVIGESGTGKTTAIKSARLSSPFTEIKKTSGISGTRNCDWWFFEQAVILDTAGRYAIPIDEGRDKDEWEKFLALLIKFRKREPINGLVVTVGADKLLQATSEVLEEDGKNIRRRIDQLMRVLGAKFPVYVLVTKCDQIQGMTQFCDRLPEKTLDQAMGMINQTLSTDISAFMTQTTSTIGERLRDLRLMLFHRTGSVASGKGVDPGLLLFPEEFERLKTGLYSFIKGAFQENPYQESPIFRGLFYSSGRQEGRAYSHFLRALGLIDDRDVLPGTNKGLFLHDFFSRILPKDRELFVPTQRSIQWNRLSKSMGLTSWIAIVTALCGLLSFSFVKNLKTLRVVSEEFSKPRMTQGEVLSDAAAMERFRQAILQVEAQNKSWWIPRFVLNESINVERGLKERYCRHFRDGFLLPFDNQLQDRVSRFSATTEKDDIIAHVIYLIRRIKVLRAGIDGEEYDNLKPMPQPSYGPPVMISDRQNASELFPLFEDLYLCYLTWAQDDSILNQEMNDLQKALRFILTSNALNLQWLIAWANQDPSLSSVTLKTFMPEGEFGSEKAIVPAAFTIAGNEQIDMFIREIESALGDPLVFTEKKSEFYNFYRKAYVSAWYEFGTVFPQGIQGVKGRQGMRQLLSVTGTDKDPFLLLLDRMAKELKPFASPDSMPGWMRLVYDFDDAMTLSKGMDIGDSKGGIIAKATDKSKAIFSKLEKKTDGLSAGKDLDAALVSAKAVKAYVEALSELPSSTVSRAVAYQAAKDTFECQDPISNNVAFYQAKNALERFKATVSATDPTEKMFWPLLSTPIDCFLTFIIKEASCQLQDMWQNDILVEIQGISDTQRANMVLFGEDGLAIKFIKGPASAFIGRDLARGYYPKAVQGKSLPVNTEFLKFTTKGAAIKTGAIQGSQPVLISGLPTDTNFDPSYDGPRLGVESTTLEMQCATDTVSIVNYNFPVKKTFDWKPGDCSEVILTINVGKTSLIRKYSGSDAFPKFLRDFPGGERVFYARDFPYEEPALKRMGIKSIKVKYRFSGHEQVMRSISQTPGGAPRAIAECWD</sequence>
<evidence type="ECO:0000313" key="3">
    <source>
        <dbReference type="EMBL" id="SPD75706.1"/>
    </source>
</evidence>
<organism evidence="3">
    <name type="scientific">uncultured Desulfobacterium sp</name>
    <dbReference type="NCBI Taxonomy" id="201089"/>
    <lineage>
        <taxon>Bacteria</taxon>
        <taxon>Pseudomonadati</taxon>
        <taxon>Thermodesulfobacteriota</taxon>
        <taxon>Desulfobacteria</taxon>
        <taxon>Desulfobacterales</taxon>
        <taxon>Desulfobacteriaceae</taxon>
        <taxon>Desulfobacterium</taxon>
        <taxon>environmental samples</taxon>
    </lineage>
</organism>
<dbReference type="InterPro" id="IPR027417">
    <property type="entry name" value="P-loop_NTPase"/>
</dbReference>
<keyword evidence="1" id="KW-1133">Transmembrane helix</keyword>
<dbReference type="InterPro" id="IPR025743">
    <property type="entry name" value="TssM1_N"/>
</dbReference>
<dbReference type="Pfam" id="PF14331">
    <property type="entry name" value="IcmF-related_N"/>
    <property type="match status" value="1"/>
</dbReference>
<gene>
    <name evidence="3" type="primary">tssM</name>
    <name evidence="3" type="ORF">PITCH_A720046</name>
</gene>
<name>A0A445N1X7_9BACT</name>
<dbReference type="AlphaFoldDB" id="A0A445N1X7"/>
<feature type="transmembrane region" description="Helical" evidence="1">
    <location>
        <begin position="436"/>
        <end position="455"/>
    </location>
</feature>
<protein>
    <submittedName>
        <fullName evidence="3">Type VI secretion system ATPase and inner membrane protein TssM</fullName>
    </submittedName>
</protein>
<keyword evidence="1" id="KW-0812">Transmembrane</keyword>
<feature type="transmembrane region" description="Helical" evidence="1">
    <location>
        <begin position="37"/>
        <end position="56"/>
    </location>
</feature>